<protein>
    <submittedName>
        <fullName evidence="9">Transporter</fullName>
    </submittedName>
</protein>
<evidence type="ECO:0000259" key="8">
    <source>
        <dbReference type="PROSITE" id="PS50850"/>
    </source>
</evidence>
<feature type="transmembrane region" description="Helical" evidence="7">
    <location>
        <begin position="342"/>
        <end position="364"/>
    </location>
</feature>
<organism evidence="9 10">
    <name type="scientific">Paenibacillus bovis</name>
    <dbReference type="NCBI Taxonomy" id="1616788"/>
    <lineage>
        <taxon>Bacteria</taxon>
        <taxon>Bacillati</taxon>
        <taxon>Bacillota</taxon>
        <taxon>Bacilli</taxon>
        <taxon>Bacillales</taxon>
        <taxon>Paenibacillaceae</taxon>
        <taxon>Paenibacillus</taxon>
    </lineage>
</organism>
<feature type="transmembrane region" description="Helical" evidence="7">
    <location>
        <begin position="215"/>
        <end position="233"/>
    </location>
</feature>
<evidence type="ECO:0000256" key="2">
    <source>
        <dbReference type="ARBA" id="ARBA00022448"/>
    </source>
</evidence>
<keyword evidence="3" id="KW-1003">Cell membrane</keyword>
<evidence type="ECO:0000256" key="7">
    <source>
        <dbReference type="SAM" id="Phobius"/>
    </source>
</evidence>
<feature type="domain" description="Major facilitator superfamily (MFS) profile" evidence="8">
    <location>
        <begin position="11"/>
        <end position="395"/>
    </location>
</feature>
<dbReference type="PROSITE" id="PS50850">
    <property type="entry name" value="MFS"/>
    <property type="match status" value="1"/>
</dbReference>
<dbReference type="GO" id="GO:0022857">
    <property type="term" value="F:transmembrane transporter activity"/>
    <property type="evidence" value="ECO:0007669"/>
    <property type="project" value="InterPro"/>
</dbReference>
<evidence type="ECO:0000256" key="5">
    <source>
        <dbReference type="ARBA" id="ARBA00022989"/>
    </source>
</evidence>
<dbReference type="Pfam" id="PF07690">
    <property type="entry name" value="MFS_1"/>
    <property type="match status" value="1"/>
</dbReference>
<accession>A0A172ZMF9</accession>
<dbReference type="Proteomes" id="UP000078148">
    <property type="component" value="Chromosome"/>
</dbReference>
<keyword evidence="10" id="KW-1185">Reference proteome</keyword>
<dbReference type="AlphaFoldDB" id="A0A172ZMF9"/>
<dbReference type="PROSITE" id="PS00216">
    <property type="entry name" value="SUGAR_TRANSPORT_1"/>
    <property type="match status" value="1"/>
</dbReference>
<feature type="transmembrane region" description="Helical" evidence="7">
    <location>
        <begin position="77"/>
        <end position="93"/>
    </location>
</feature>
<evidence type="ECO:0000313" key="9">
    <source>
        <dbReference type="EMBL" id="ANF98831.1"/>
    </source>
</evidence>
<dbReference type="InterPro" id="IPR005829">
    <property type="entry name" value="Sugar_transporter_CS"/>
</dbReference>
<dbReference type="PANTHER" id="PTHR43414:SF1">
    <property type="entry name" value="PEPTIDE PERMEASE"/>
    <property type="match status" value="1"/>
</dbReference>
<evidence type="ECO:0000256" key="6">
    <source>
        <dbReference type="ARBA" id="ARBA00023136"/>
    </source>
</evidence>
<keyword evidence="5 7" id="KW-1133">Transmembrane helix</keyword>
<feature type="transmembrane region" description="Helical" evidence="7">
    <location>
        <begin position="253"/>
        <end position="270"/>
    </location>
</feature>
<sequence>MAKNLKMIHPLAWTIIVGTMFGRLVTSMSIPFLAIYLTSTMGVSATLTGIIVAASSLAGVSISFYGGYISDRIGRKKVMLVSVFCWAAVFFGFAGAHEIWMFFVMNVLNGLCRSVFEPASRALLSDTTPPDHKLLVFNLRYAAINIGVVFGPILGLQLGSAQSTFPFVIAGFVYIVYGLVLVLQFAVHRAALPAVSTAAAPKIREAFRITSRDRIFLPVLIGTTFCVLGYGHFSSTLAQYLSLTPDLENGSRIFSYMLAMNAAVVLVVQYPVVRTVSRFRPVVPLILGNILVSVSLLLFGMAHSLIAFMIGVFIFTVGEVLLFTMMDILIDRIAHPEWKGTYFGTIGFNNIGNVVAPVVGGLLIDRFALQSGIAVFAPLALLTAVGIPFLLAAHKRLTIKEQNETPVVRSSADSA</sequence>
<dbReference type="InterPro" id="IPR036259">
    <property type="entry name" value="MFS_trans_sf"/>
</dbReference>
<keyword evidence="2" id="KW-0813">Transport</keyword>
<dbReference type="GO" id="GO:0005886">
    <property type="term" value="C:plasma membrane"/>
    <property type="evidence" value="ECO:0007669"/>
    <property type="project" value="UniProtKB-SubCell"/>
</dbReference>
<evidence type="ECO:0000313" key="10">
    <source>
        <dbReference type="Proteomes" id="UP000078148"/>
    </source>
</evidence>
<dbReference type="EMBL" id="CP013023">
    <property type="protein sequence ID" value="ANF98831.1"/>
    <property type="molecule type" value="Genomic_DNA"/>
</dbReference>
<dbReference type="STRING" id="1616788.AR543_14525"/>
<reference evidence="10" key="1">
    <citation type="submission" date="2015-10" db="EMBL/GenBank/DDBJ databases">
        <title>Genome of Paenibacillus bovis sp. nov.</title>
        <authorList>
            <person name="Wu Z."/>
            <person name="Gao C."/>
            <person name="Liu Z."/>
            <person name="Zheng H."/>
        </authorList>
    </citation>
    <scope>NUCLEOTIDE SEQUENCE [LARGE SCALE GENOMIC DNA]</scope>
    <source>
        <strain evidence="10">BD3526</strain>
    </source>
</reference>
<gene>
    <name evidence="9" type="ORF">AR543_14525</name>
</gene>
<proteinExistence type="predicted"/>
<evidence type="ECO:0000256" key="4">
    <source>
        <dbReference type="ARBA" id="ARBA00022692"/>
    </source>
</evidence>
<dbReference type="Gene3D" id="1.20.1250.20">
    <property type="entry name" value="MFS general substrate transporter like domains"/>
    <property type="match status" value="1"/>
</dbReference>
<feature type="transmembrane region" description="Helical" evidence="7">
    <location>
        <begin position="305"/>
        <end position="330"/>
    </location>
</feature>
<dbReference type="CDD" id="cd17329">
    <property type="entry name" value="MFS_MdtH_MDR_like"/>
    <property type="match status" value="1"/>
</dbReference>
<feature type="transmembrane region" description="Helical" evidence="7">
    <location>
        <begin position="370"/>
        <end position="393"/>
    </location>
</feature>
<comment type="subcellular location">
    <subcellularLocation>
        <location evidence="1">Cell membrane</location>
        <topology evidence="1">Multi-pass membrane protein</topology>
    </subcellularLocation>
</comment>
<dbReference type="InterPro" id="IPR011701">
    <property type="entry name" value="MFS"/>
</dbReference>
<dbReference type="PANTHER" id="PTHR43414">
    <property type="entry name" value="MULTIDRUG RESISTANCE PROTEIN MDTG"/>
    <property type="match status" value="1"/>
</dbReference>
<feature type="transmembrane region" description="Helical" evidence="7">
    <location>
        <begin position="12"/>
        <end position="37"/>
    </location>
</feature>
<name>A0A172ZMF9_9BACL</name>
<evidence type="ECO:0000256" key="3">
    <source>
        <dbReference type="ARBA" id="ARBA00022475"/>
    </source>
</evidence>
<reference evidence="9 10" key="2">
    <citation type="journal article" date="2016" name="Int. J. Syst. Evol. Microbiol.">
        <title>Paenibacillus bovis sp. nov., isolated from raw yak (Bos grunniens) milk.</title>
        <authorList>
            <person name="Gao C."/>
            <person name="Han J."/>
            <person name="Liu Z."/>
            <person name="Xu X."/>
            <person name="Hang F."/>
            <person name="Wu Z."/>
        </authorList>
    </citation>
    <scope>NUCLEOTIDE SEQUENCE [LARGE SCALE GENOMIC DNA]</scope>
    <source>
        <strain evidence="9 10">BD3526</strain>
    </source>
</reference>
<feature type="transmembrane region" description="Helical" evidence="7">
    <location>
        <begin position="165"/>
        <end position="187"/>
    </location>
</feature>
<evidence type="ECO:0000256" key="1">
    <source>
        <dbReference type="ARBA" id="ARBA00004651"/>
    </source>
</evidence>
<feature type="transmembrane region" description="Helical" evidence="7">
    <location>
        <begin position="282"/>
        <end position="299"/>
    </location>
</feature>
<dbReference type="SUPFAM" id="SSF103473">
    <property type="entry name" value="MFS general substrate transporter"/>
    <property type="match status" value="1"/>
</dbReference>
<feature type="transmembrane region" description="Helical" evidence="7">
    <location>
        <begin position="43"/>
        <end position="65"/>
    </location>
</feature>
<dbReference type="InterPro" id="IPR020846">
    <property type="entry name" value="MFS_dom"/>
</dbReference>
<keyword evidence="4 7" id="KW-0812">Transmembrane</keyword>
<keyword evidence="6 7" id="KW-0472">Membrane</keyword>
<dbReference type="KEGG" id="pbv:AR543_14525"/>